<keyword evidence="3 7" id="KW-0812">Transmembrane</keyword>
<dbReference type="GO" id="GO:0004252">
    <property type="term" value="F:serine-type endopeptidase activity"/>
    <property type="evidence" value="ECO:0007669"/>
    <property type="project" value="InterPro"/>
</dbReference>
<feature type="transmembrane region" description="Helical" evidence="7">
    <location>
        <begin position="68"/>
        <end position="88"/>
    </location>
</feature>
<dbReference type="Pfam" id="PF01694">
    <property type="entry name" value="Rhomboid"/>
    <property type="match status" value="1"/>
</dbReference>
<feature type="transmembrane region" description="Helical" evidence="7">
    <location>
        <begin position="128"/>
        <end position="148"/>
    </location>
</feature>
<organism evidence="9 10">
    <name type="scientific">Paenibacillus sambharensis</name>
    <dbReference type="NCBI Taxonomy" id="1803190"/>
    <lineage>
        <taxon>Bacteria</taxon>
        <taxon>Bacillati</taxon>
        <taxon>Bacillota</taxon>
        <taxon>Bacilli</taxon>
        <taxon>Bacillales</taxon>
        <taxon>Paenibacillaceae</taxon>
        <taxon>Paenibacillus</taxon>
    </lineage>
</organism>
<evidence type="ECO:0000256" key="2">
    <source>
        <dbReference type="ARBA" id="ARBA00009045"/>
    </source>
</evidence>
<proteinExistence type="inferred from homology"/>
<evidence type="ECO:0000256" key="4">
    <source>
        <dbReference type="ARBA" id="ARBA00022801"/>
    </source>
</evidence>
<comment type="subcellular location">
    <subcellularLocation>
        <location evidence="1">Membrane</location>
        <topology evidence="1">Multi-pass membrane protein</topology>
    </subcellularLocation>
</comment>
<evidence type="ECO:0000313" key="10">
    <source>
        <dbReference type="Proteomes" id="UP000249522"/>
    </source>
</evidence>
<comment type="similarity">
    <text evidence="2">Belongs to the peptidase S54 family.</text>
</comment>
<dbReference type="OrthoDB" id="9813074at2"/>
<feature type="transmembrane region" description="Helical" evidence="7">
    <location>
        <begin position="181"/>
        <end position="199"/>
    </location>
</feature>
<dbReference type="RefSeq" id="WP_111146700.1">
    <property type="nucleotide sequence ID" value="NZ_QKRB01000043.1"/>
</dbReference>
<dbReference type="GO" id="GO:0016020">
    <property type="term" value="C:membrane"/>
    <property type="evidence" value="ECO:0007669"/>
    <property type="project" value="UniProtKB-SubCell"/>
</dbReference>
<gene>
    <name evidence="9" type="ORF">DNH61_11010</name>
</gene>
<sequence length="202" mass="23270">MIFLRYESFRGYLRAYPVTSMLLGINILLFLYNWIAAGEPLLNRFAFFQHELLDPYGLTEPWRYVTSIFLHAGWEHLLFNCFSILVFAPPLERLLGRYRYLFFYLLAGIFGNIFSAFINTLGTYGVHYSVGASGAIYGVFGAYLYLAVFRKHVLDEGSRKTIYTILVFGLIYSLLSTRIDIWAHMGGGLAGFVMMSLFVRKR</sequence>
<keyword evidence="4" id="KW-0378">Hydrolase</keyword>
<keyword evidence="5 7" id="KW-1133">Transmembrane helix</keyword>
<feature type="domain" description="Peptidase S54 rhomboid" evidence="8">
    <location>
        <begin position="60"/>
        <end position="200"/>
    </location>
</feature>
<keyword evidence="10" id="KW-1185">Reference proteome</keyword>
<evidence type="ECO:0000313" key="9">
    <source>
        <dbReference type="EMBL" id="PZD95955.1"/>
    </source>
</evidence>
<dbReference type="AlphaFoldDB" id="A0A2W1LM55"/>
<evidence type="ECO:0000256" key="1">
    <source>
        <dbReference type="ARBA" id="ARBA00004141"/>
    </source>
</evidence>
<feature type="transmembrane region" description="Helical" evidence="7">
    <location>
        <begin position="100"/>
        <end position="122"/>
    </location>
</feature>
<dbReference type="InterPro" id="IPR022764">
    <property type="entry name" value="Peptidase_S54_rhomboid_dom"/>
</dbReference>
<evidence type="ECO:0000256" key="3">
    <source>
        <dbReference type="ARBA" id="ARBA00022692"/>
    </source>
</evidence>
<protein>
    <submittedName>
        <fullName evidence="9">Rhomboid family intramembrane serine protease</fullName>
    </submittedName>
</protein>
<dbReference type="PANTHER" id="PTHR43731">
    <property type="entry name" value="RHOMBOID PROTEASE"/>
    <property type="match status" value="1"/>
</dbReference>
<feature type="transmembrane region" description="Helical" evidence="7">
    <location>
        <begin position="12"/>
        <end position="35"/>
    </location>
</feature>
<dbReference type="EMBL" id="QKRB01000043">
    <property type="protein sequence ID" value="PZD95955.1"/>
    <property type="molecule type" value="Genomic_DNA"/>
</dbReference>
<dbReference type="Gene3D" id="1.20.1540.10">
    <property type="entry name" value="Rhomboid-like"/>
    <property type="match status" value="1"/>
</dbReference>
<name>A0A2W1LM55_9BACL</name>
<keyword evidence="9" id="KW-0645">Protease</keyword>
<dbReference type="Proteomes" id="UP000249522">
    <property type="component" value="Unassembled WGS sequence"/>
</dbReference>
<evidence type="ECO:0000259" key="8">
    <source>
        <dbReference type="Pfam" id="PF01694"/>
    </source>
</evidence>
<dbReference type="InterPro" id="IPR050925">
    <property type="entry name" value="Rhomboid_protease_S54"/>
</dbReference>
<comment type="caution">
    <text evidence="9">The sequence shown here is derived from an EMBL/GenBank/DDBJ whole genome shotgun (WGS) entry which is preliminary data.</text>
</comment>
<feature type="transmembrane region" description="Helical" evidence="7">
    <location>
        <begin position="160"/>
        <end position="175"/>
    </location>
</feature>
<accession>A0A2W1LM55</accession>
<dbReference type="PANTHER" id="PTHR43731:SF14">
    <property type="entry name" value="PRESENILIN-ASSOCIATED RHOMBOID-LIKE PROTEIN, MITOCHONDRIAL"/>
    <property type="match status" value="1"/>
</dbReference>
<evidence type="ECO:0000256" key="7">
    <source>
        <dbReference type="SAM" id="Phobius"/>
    </source>
</evidence>
<evidence type="ECO:0000256" key="6">
    <source>
        <dbReference type="ARBA" id="ARBA00023136"/>
    </source>
</evidence>
<evidence type="ECO:0000256" key="5">
    <source>
        <dbReference type="ARBA" id="ARBA00022989"/>
    </source>
</evidence>
<dbReference type="SUPFAM" id="SSF144091">
    <property type="entry name" value="Rhomboid-like"/>
    <property type="match status" value="1"/>
</dbReference>
<keyword evidence="6 7" id="KW-0472">Membrane</keyword>
<dbReference type="InterPro" id="IPR035952">
    <property type="entry name" value="Rhomboid-like_sf"/>
</dbReference>
<dbReference type="GO" id="GO:0006508">
    <property type="term" value="P:proteolysis"/>
    <property type="evidence" value="ECO:0007669"/>
    <property type="project" value="UniProtKB-KW"/>
</dbReference>
<reference evidence="9 10" key="1">
    <citation type="submission" date="2018-06" db="EMBL/GenBank/DDBJ databases">
        <title>Paenibacillus imtechensis sp. nov.</title>
        <authorList>
            <person name="Pinnaka A.K."/>
            <person name="Singh H."/>
            <person name="Kaur M."/>
        </authorList>
    </citation>
    <scope>NUCLEOTIDE SEQUENCE [LARGE SCALE GENOMIC DNA]</scope>
    <source>
        <strain evidence="9 10">SMB1</strain>
    </source>
</reference>